<feature type="region of interest" description="Disordered" evidence="1">
    <location>
        <begin position="1"/>
        <end position="44"/>
    </location>
</feature>
<proteinExistence type="predicted"/>
<organism evidence="3 4">
    <name type="scientific">Ancylostoma ceylanicum</name>
    <dbReference type="NCBI Taxonomy" id="53326"/>
    <lineage>
        <taxon>Eukaryota</taxon>
        <taxon>Metazoa</taxon>
        <taxon>Ecdysozoa</taxon>
        <taxon>Nematoda</taxon>
        <taxon>Chromadorea</taxon>
        <taxon>Rhabditida</taxon>
        <taxon>Rhabditina</taxon>
        <taxon>Rhabditomorpha</taxon>
        <taxon>Strongyloidea</taxon>
        <taxon>Ancylostomatidae</taxon>
        <taxon>Ancylostomatinae</taxon>
        <taxon>Ancylostoma</taxon>
    </lineage>
</organism>
<sequence>MVNVGTCQNQLTTATESRREMQTKRVKPNRSDDDCTSSASLGTNGGRRYDTRILALPELRDFMTCSSVEAAMSSSAPVEVLPGKPGPAQSPRRCPLSEVVFLPDSVLTPDSSQLIPGVDGGVTNGNGFTSLNERKRHRDEPMDVDSINKSAMLHSLIRMKPDILTFYRTPGAFKFCRRVSSGPSTDYFHTSNRGAPLPENVVVEILSYLNKRDLCNAMATCRLLYSSGSRCKTWEHVDLFNRTVFNHSLICFLNRRLKVMRMADTNVELWPYSSSVPSISLEYPLMLTHLDLSRAVFADRSLLVSIMKGCSRLQALSMEGQDLGEDALEICTSIGRNHSLTRVDLSMTVGITAKAALEICLGCKIVQHLNLSWSSLDQQTVLVFCSNLPDSVTRLNMAGSLNKSSLDDEDVYAVLAIERLVICCPNIKELDLSDNVNVTERGLHCIISLHQLESLSLNRCYGIQPMNFLMCGHLYALNVFGCITDSGLAALKNSLSETEVNGAVFNYIAKPTVPPAVTSIWGQRTKDSY</sequence>
<evidence type="ECO:0000313" key="3">
    <source>
        <dbReference type="EMBL" id="EYC04206.1"/>
    </source>
</evidence>
<dbReference type="EMBL" id="JARK01001425">
    <property type="protein sequence ID" value="EYC04206.1"/>
    <property type="molecule type" value="Genomic_DNA"/>
</dbReference>
<accession>A0A016TNC1</accession>
<dbReference type="GO" id="GO:0031146">
    <property type="term" value="P:SCF-dependent proteasomal ubiquitin-dependent protein catabolic process"/>
    <property type="evidence" value="ECO:0007669"/>
    <property type="project" value="TreeGrafter"/>
</dbReference>
<dbReference type="AlphaFoldDB" id="A0A016TNC1"/>
<reference evidence="4" key="1">
    <citation type="journal article" date="2015" name="Nat. Genet.">
        <title>The genome and transcriptome of the zoonotic hookworm Ancylostoma ceylanicum identify infection-specific gene families.</title>
        <authorList>
            <person name="Schwarz E.M."/>
            <person name="Hu Y."/>
            <person name="Antoshechkin I."/>
            <person name="Miller M.M."/>
            <person name="Sternberg P.W."/>
            <person name="Aroian R.V."/>
        </authorList>
    </citation>
    <scope>NUCLEOTIDE SEQUENCE</scope>
    <source>
        <strain evidence="4">HY135</strain>
    </source>
</reference>
<dbReference type="OrthoDB" id="2095648at2759"/>
<evidence type="ECO:0000313" key="4">
    <source>
        <dbReference type="Proteomes" id="UP000024635"/>
    </source>
</evidence>
<dbReference type="SMART" id="SM00256">
    <property type="entry name" value="FBOX"/>
    <property type="match status" value="1"/>
</dbReference>
<keyword evidence="4" id="KW-1185">Reference proteome</keyword>
<dbReference type="SUPFAM" id="SSF52047">
    <property type="entry name" value="RNI-like"/>
    <property type="match status" value="1"/>
</dbReference>
<protein>
    <recommendedName>
        <fullName evidence="2">F-box domain-containing protein</fullName>
    </recommendedName>
</protein>
<dbReference type="InterPro" id="IPR006553">
    <property type="entry name" value="Leu-rich_rpt_Cys-con_subtyp"/>
</dbReference>
<name>A0A016TNC1_9BILA</name>
<feature type="domain" description="F-box" evidence="2">
    <location>
        <begin position="191"/>
        <end position="237"/>
    </location>
</feature>
<dbReference type="Pfam" id="PF12937">
    <property type="entry name" value="F-box-like"/>
    <property type="match status" value="1"/>
</dbReference>
<dbReference type="CDD" id="cd09917">
    <property type="entry name" value="F-box_SF"/>
    <property type="match status" value="1"/>
</dbReference>
<evidence type="ECO:0000256" key="1">
    <source>
        <dbReference type="SAM" id="MobiDB-lite"/>
    </source>
</evidence>
<dbReference type="PANTHER" id="PTHR13318">
    <property type="entry name" value="PARTNER OF PAIRED, ISOFORM B-RELATED"/>
    <property type="match status" value="1"/>
</dbReference>
<dbReference type="Gene3D" id="3.80.10.10">
    <property type="entry name" value="Ribonuclease Inhibitor"/>
    <property type="match status" value="1"/>
</dbReference>
<dbReference type="InterPro" id="IPR032675">
    <property type="entry name" value="LRR_dom_sf"/>
</dbReference>
<feature type="compositionally biased region" description="Polar residues" evidence="1">
    <location>
        <begin position="1"/>
        <end position="15"/>
    </location>
</feature>
<dbReference type="InterPro" id="IPR001810">
    <property type="entry name" value="F-box_dom"/>
</dbReference>
<dbReference type="PROSITE" id="PS50181">
    <property type="entry name" value="FBOX"/>
    <property type="match status" value="1"/>
</dbReference>
<comment type="caution">
    <text evidence="3">The sequence shown here is derived from an EMBL/GenBank/DDBJ whole genome shotgun (WGS) entry which is preliminary data.</text>
</comment>
<gene>
    <name evidence="3" type="primary">Acey_s0089.g2280</name>
    <name evidence="3" type="synonym">Acey-skpt-1</name>
    <name evidence="3" type="ORF">Y032_0089g2280</name>
</gene>
<dbReference type="Proteomes" id="UP000024635">
    <property type="component" value="Unassembled WGS sequence"/>
</dbReference>
<feature type="compositionally biased region" description="Basic and acidic residues" evidence="1">
    <location>
        <begin position="16"/>
        <end position="33"/>
    </location>
</feature>
<dbReference type="SMART" id="SM00367">
    <property type="entry name" value="LRR_CC"/>
    <property type="match status" value="2"/>
</dbReference>
<dbReference type="GO" id="GO:0019005">
    <property type="term" value="C:SCF ubiquitin ligase complex"/>
    <property type="evidence" value="ECO:0007669"/>
    <property type="project" value="TreeGrafter"/>
</dbReference>
<dbReference type="STRING" id="53326.A0A016TNC1"/>
<evidence type="ECO:0000259" key="2">
    <source>
        <dbReference type="PROSITE" id="PS50181"/>
    </source>
</evidence>